<protein>
    <submittedName>
        <fullName evidence="3">Succinate-semialdehyde dehydrogenase/glutarate-semialdehyde dehydrogenase</fullName>
        <ecNumber evidence="3">1.2.1.16</ecNumber>
        <ecNumber evidence="3">1.2.1.20</ecNumber>
        <ecNumber evidence="3">1.2.1.79</ecNumber>
    </submittedName>
</protein>
<dbReference type="RefSeq" id="WP_209810151.1">
    <property type="nucleotide sequence ID" value="NZ_JAGGKT010000005.1"/>
</dbReference>
<feature type="domain" description="Aldehyde dehydrogenase" evidence="2">
    <location>
        <begin position="7"/>
        <end position="468"/>
    </location>
</feature>
<comment type="caution">
    <text evidence="3">The sequence shown here is derived from an EMBL/GenBank/DDBJ whole genome shotgun (WGS) entry which is preliminary data.</text>
</comment>
<dbReference type="InterPro" id="IPR016161">
    <property type="entry name" value="Ald_DH/histidinol_DH"/>
</dbReference>
<keyword evidence="1 3" id="KW-0560">Oxidoreductase</keyword>
<gene>
    <name evidence="3" type="ORF">J2Z37_002083</name>
</gene>
<reference evidence="3 4" key="1">
    <citation type="submission" date="2021-03" db="EMBL/GenBank/DDBJ databases">
        <title>Genomic Encyclopedia of Type Strains, Phase IV (KMG-IV): sequencing the most valuable type-strain genomes for metagenomic binning, comparative biology and taxonomic classification.</title>
        <authorList>
            <person name="Goeker M."/>
        </authorList>
    </citation>
    <scope>NUCLEOTIDE SEQUENCE [LARGE SCALE GENOMIC DNA]</scope>
    <source>
        <strain evidence="3 4">DSM 24738</strain>
    </source>
</reference>
<dbReference type="Gene3D" id="3.40.605.10">
    <property type="entry name" value="Aldehyde Dehydrogenase, Chain A, domain 1"/>
    <property type="match status" value="1"/>
</dbReference>
<dbReference type="GO" id="GO:0102810">
    <property type="term" value="F:glutarate-semialdehyde dehydrogenase (NADP+) activity"/>
    <property type="evidence" value="ECO:0007669"/>
    <property type="project" value="UniProtKB-EC"/>
</dbReference>
<evidence type="ECO:0000259" key="2">
    <source>
        <dbReference type="Pfam" id="PF00171"/>
    </source>
</evidence>
<dbReference type="GO" id="GO:0036243">
    <property type="term" value="F:succinate-semialdehyde dehydrogenase (NADP+) activity"/>
    <property type="evidence" value="ECO:0007669"/>
    <property type="project" value="UniProtKB-EC"/>
</dbReference>
<organism evidence="3 4">
    <name type="scientific">Ammoniphilus resinae</name>
    <dbReference type="NCBI Taxonomy" id="861532"/>
    <lineage>
        <taxon>Bacteria</taxon>
        <taxon>Bacillati</taxon>
        <taxon>Bacillota</taxon>
        <taxon>Bacilli</taxon>
        <taxon>Bacillales</taxon>
        <taxon>Paenibacillaceae</taxon>
        <taxon>Aneurinibacillus group</taxon>
        <taxon>Ammoniphilus</taxon>
    </lineage>
</organism>
<dbReference type="InterPro" id="IPR016163">
    <property type="entry name" value="Ald_DH_C"/>
</dbReference>
<dbReference type="Pfam" id="PF00171">
    <property type="entry name" value="Aldedh"/>
    <property type="match status" value="1"/>
</dbReference>
<dbReference type="PANTHER" id="PTHR43353:SF5">
    <property type="entry name" value="SUCCINATE-SEMIALDEHYDE DEHYDROGENASE, MITOCHONDRIAL"/>
    <property type="match status" value="1"/>
</dbReference>
<keyword evidence="4" id="KW-1185">Reference proteome</keyword>
<dbReference type="InterPro" id="IPR015590">
    <property type="entry name" value="Aldehyde_DH_dom"/>
</dbReference>
<dbReference type="PANTHER" id="PTHR43353">
    <property type="entry name" value="SUCCINATE-SEMIALDEHYDE DEHYDROGENASE, MITOCHONDRIAL"/>
    <property type="match status" value="1"/>
</dbReference>
<dbReference type="Proteomes" id="UP001519343">
    <property type="component" value="Unassembled WGS sequence"/>
</dbReference>
<evidence type="ECO:0000256" key="1">
    <source>
        <dbReference type="ARBA" id="ARBA00023002"/>
    </source>
</evidence>
<name>A0ABS4GPN0_9BACL</name>
<dbReference type="EMBL" id="JAGGKT010000005">
    <property type="protein sequence ID" value="MBP1932082.1"/>
    <property type="molecule type" value="Genomic_DNA"/>
</dbReference>
<dbReference type="CDD" id="cd07103">
    <property type="entry name" value="ALDH_F5_SSADH_GabD"/>
    <property type="match status" value="1"/>
</dbReference>
<accession>A0ABS4GPN0</accession>
<dbReference type="SUPFAM" id="SSF53720">
    <property type="entry name" value="ALDH-like"/>
    <property type="match status" value="1"/>
</dbReference>
<dbReference type="Gene3D" id="3.40.309.10">
    <property type="entry name" value="Aldehyde Dehydrogenase, Chain A, domain 2"/>
    <property type="match status" value="1"/>
</dbReference>
<proteinExistence type="predicted"/>
<sequence length="475" mass="51294">MYINGKWIEKGIGEVVVKNPATGEVVGTVPKLGKEQIEEAINAADEAFKTWSQLPAIQRSNYLYRVAEIMRERKEDLARIGTLEMGKSLIDMRGEVQAAIDYVQWYAEEGRRVYGETIPSNAANKRVSVLKQPIGVVGAITPWNFPVSMITRKIAPAIAVGCTVVVKPASQSPLSAKLIFEIFEQAEIPAGVVNLIQGDAGLVSQTLLQSPKVKKLSFTGSTEVGKKLIAGSADTVTKLSLELGGHAPYIVFEDANIDLAVDSLVAGKFRCAGQTCVCMNRVYVHESIVEEFSNKLVEKVAQLKVGNGLDPNTSVGPLVDMKGVQKSEEHVQDAVSKGAKVLVGGKRPTAPELANGSFYEPTVLGGVNESMLISYEETFGPVAPIITFKSEEEVVEKANNTPYGLAAYFYTNDISRSHRVSEQLQFGIVGVNDSLPIHAAVPFGGIKESGYGKEGGHHGMKEYLIEKLVSVRIGD</sequence>
<evidence type="ECO:0000313" key="4">
    <source>
        <dbReference type="Proteomes" id="UP001519343"/>
    </source>
</evidence>
<dbReference type="InterPro" id="IPR016162">
    <property type="entry name" value="Ald_DH_N"/>
</dbReference>
<dbReference type="EC" id="1.2.1.16" evidence="3"/>
<dbReference type="InterPro" id="IPR050740">
    <property type="entry name" value="Aldehyde_DH_Superfamily"/>
</dbReference>
<dbReference type="EC" id="1.2.1.79" evidence="3"/>
<dbReference type="EC" id="1.2.1.20" evidence="3"/>
<evidence type="ECO:0000313" key="3">
    <source>
        <dbReference type="EMBL" id="MBP1932082.1"/>
    </source>
</evidence>
<dbReference type="PROSITE" id="PS00070">
    <property type="entry name" value="ALDEHYDE_DEHYDR_CYS"/>
    <property type="match status" value="1"/>
</dbReference>
<dbReference type="InterPro" id="IPR016160">
    <property type="entry name" value="Ald_DH_CS_CYS"/>
</dbReference>